<accession>A0A0M3JC65</accession>
<evidence type="ECO:0000313" key="6">
    <source>
        <dbReference type="WBParaSite" id="ASIM_0000519501-mRNA-1"/>
    </source>
</evidence>
<sequence>MLSIVLQDFNFSDQYLVDLSNTKGHTGSVNACCWHPLIKNEFLTCADDGSYENRLYVRNPPANLRVIIFMLKVFNITLRIWSLDDFKEITRCINKQQKVIKTKNAGGKRTIPMTCTYSRDGKLVAAGCQDGSIQIWKHGHLYVCIFFSF</sequence>
<dbReference type="PANTHER" id="PTHR16017:SF0">
    <property type="entry name" value="WD REPEAT-CONTAINING PROTEIN 70"/>
    <property type="match status" value="1"/>
</dbReference>
<dbReference type="InterPro" id="IPR015943">
    <property type="entry name" value="WD40/YVTN_repeat-like_dom_sf"/>
</dbReference>
<dbReference type="AlphaFoldDB" id="A0A0M3JC65"/>
<dbReference type="Proteomes" id="UP000267096">
    <property type="component" value="Unassembled WGS sequence"/>
</dbReference>
<dbReference type="InterPro" id="IPR051858">
    <property type="entry name" value="WD_repeat_GAD-1"/>
</dbReference>
<dbReference type="SUPFAM" id="SSF50978">
    <property type="entry name" value="WD40 repeat-like"/>
    <property type="match status" value="1"/>
</dbReference>
<dbReference type="SMART" id="SM00320">
    <property type="entry name" value="WD40"/>
    <property type="match status" value="2"/>
</dbReference>
<dbReference type="GO" id="GO:0005634">
    <property type="term" value="C:nucleus"/>
    <property type="evidence" value="ECO:0007669"/>
    <property type="project" value="TreeGrafter"/>
</dbReference>
<dbReference type="Gene3D" id="2.130.10.10">
    <property type="entry name" value="YVTN repeat-like/Quinoprotein amine dehydrogenase"/>
    <property type="match status" value="1"/>
</dbReference>
<dbReference type="OrthoDB" id="10264376at2759"/>
<protein>
    <submittedName>
        <fullName evidence="6">Gastrulation defective protein 1 (inferred by orthology to a C. elegans protein)</fullName>
    </submittedName>
</protein>
<comment type="similarity">
    <text evidence="3">Belongs to the WD repeat GAD-1 family.</text>
</comment>
<keyword evidence="2" id="KW-0677">Repeat</keyword>
<evidence type="ECO:0000256" key="3">
    <source>
        <dbReference type="ARBA" id="ARBA00038343"/>
    </source>
</evidence>
<evidence type="ECO:0000313" key="4">
    <source>
        <dbReference type="EMBL" id="VDK24842.1"/>
    </source>
</evidence>
<name>A0A0M3JC65_ANISI</name>
<dbReference type="InterPro" id="IPR001680">
    <property type="entry name" value="WD40_rpt"/>
</dbReference>
<dbReference type="PANTHER" id="PTHR16017">
    <property type="entry name" value="GASTRULATION DEFECTIVE PROTEIN 1-RELATED"/>
    <property type="match status" value="1"/>
</dbReference>
<keyword evidence="1" id="KW-0853">WD repeat</keyword>
<dbReference type="GO" id="GO:0035861">
    <property type="term" value="C:site of double-strand break"/>
    <property type="evidence" value="ECO:0007669"/>
    <property type="project" value="TreeGrafter"/>
</dbReference>
<evidence type="ECO:0000256" key="1">
    <source>
        <dbReference type="ARBA" id="ARBA00022574"/>
    </source>
</evidence>
<evidence type="ECO:0000313" key="5">
    <source>
        <dbReference type="Proteomes" id="UP000267096"/>
    </source>
</evidence>
<reference evidence="4 5" key="2">
    <citation type="submission" date="2018-11" db="EMBL/GenBank/DDBJ databases">
        <authorList>
            <consortium name="Pathogen Informatics"/>
        </authorList>
    </citation>
    <scope>NUCLEOTIDE SEQUENCE [LARGE SCALE GENOMIC DNA]</scope>
</reference>
<dbReference type="WBParaSite" id="ASIM_0000519501-mRNA-1">
    <property type="protein sequence ID" value="ASIM_0000519501-mRNA-1"/>
    <property type="gene ID" value="ASIM_0000519501"/>
</dbReference>
<dbReference type="InterPro" id="IPR036322">
    <property type="entry name" value="WD40_repeat_dom_sf"/>
</dbReference>
<evidence type="ECO:0000256" key="2">
    <source>
        <dbReference type="ARBA" id="ARBA00022737"/>
    </source>
</evidence>
<keyword evidence="5" id="KW-1185">Reference proteome</keyword>
<dbReference type="Pfam" id="PF00400">
    <property type="entry name" value="WD40"/>
    <property type="match status" value="2"/>
</dbReference>
<gene>
    <name evidence="4" type="ORF">ASIM_LOCUS4998</name>
</gene>
<organism evidence="6">
    <name type="scientific">Anisakis simplex</name>
    <name type="common">Herring worm</name>
    <dbReference type="NCBI Taxonomy" id="6269"/>
    <lineage>
        <taxon>Eukaryota</taxon>
        <taxon>Metazoa</taxon>
        <taxon>Ecdysozoa</taxon>
        <taxon>Nematoda</taxon>
        <taxon>Chromadorea</taxon>
        <taxon>Rhabditida</taxon>
        <taxon>Spirurina</taxon>
        <taxon>Ascaridomorpha</taxon>
        <taxon>Ascaridoidea</taxon>
        <taxon>Anisakidae</taxon>
        <taxon>Anisakis</taxon>
        <taxon>Anisakis simplex complex</taxon>
    </lineage>
</organism>
<proteinExistence type="inferred from homology"/>
<reference evidence="6" key="1">
    <citation type="submission" date="2017-02" db="UniProtKB">
        <authorList>
            <consortium name="WormBaseParasite"/>
        </authorList>
    </citation>
    <scope>IDENTIFICATION</scope>
</reference>
<dbReference type="EMBL" id="UYRR01009338">
    <property type="protein sequence ID" value="VDK24842.1"/>
    <property type="molecule type" value="Genomic_DNA"/>
</dbReference>